<keyword evidence="4 7" id="KW-0812">Transmembrane</keyword>
<dbReference type="PANTHER" id="PTHR36838">
    <property type="entry name" value="AUXIN EFFLUX CARRIER FAMILY PROTEIN"/>
    <property type="match status" value="1"/>
</dbReference>
<feature type="transmembrane region" description="Helical" evidence="7">
    <location>
        <begin position="258"/>
        <end position="279"/>
    </location>
</feature>
<sequence>MDVATITLTISMMGIIILFGALVSWRKTVTPSSKKLVMSLVINIAVPFIILNGVFNTPITDDVLQLIFLVFVISLGFNSTAIVLSILIARLLGFQPTTAKKLSLLSAIGNTGFIAIPLCAAVFGPIGGLLAAIFDAGLDVVLFTLGVAILQSGHQRFTMKSLTALINMPLIAIVVGLTFAVSGLQAPLLLQELSAMLAGLAAPLAMLYIGLLLPPFFKEQKTFFYRSIGFPLTMRLLIFPMTTILIVGFLPIDLFLKQFLVIVTAMPTFLVAPVIYGSYTDFEDEAAITTISSTLLSLLTIPLVSSFASFWFT</sequence>
<keyword evidence="6 7" id="KW-0472">Membrane</keyword>
<feature type="transmembrane region" description="Helical" evidence="7">
    <location>
        <begin position="162"/>
        <end position="181"/>
    </location>
</feature>
<dbReference type="EMBL" id="JAFBEC010000009">
    <property type="protein sequence ID" value="MBM7634107.1"/>
    <property type="molecule type" value="Genomic_DNA"/>
</dbReference>
<feature type="transmembrane region" description="Helical" evidence="7">
    <location>
        <begin position="67"/>
        <end position="92"/>
    </location>
</feature>
<keyword evidence="9" id="KW-1185">Reference proteome</keyword>
<feature type="transmembrane region" description="Helical" evidence="7">
    <location>
        <begin position="104"/>
        <end position="123"/>
    </location>
</feature>
<feature type="transmembrane region" description="Helical" evidence="7">
    <location>
        <begin position="37"/>
        <end position="55"/>
    </location>
</feature>
<feature type="transmembrane region" description="Helical" evidence="7">
    <location>
        <begin position="291"/>
        <end position="312"/>
    </location>
</feature>
<dbReference type="RefSeq" id="WP_204698854.1">
    <property type="nucleotide sequence ID" value="NZ_JAFBEC010000009.1"/>
</dbReference>
<feature type="transmembrane region" description="Helical" evidence="7">
    <location>
        <begin position="234"/>
        <end position="252"/>
    </location>
</feature>
<dbReference type="InterPro" id="IPR004776">
    <property type="entry name" value="Mem_transp_PIN-like"/>
</dbReference>
<evidence type="ECO:0000256" key="1">
    <source>
        <dbReference type="ARBA" id="ARBA00004141"/>
    </source>
</evidence>
<feature type="transmembrane region" description="Helical" evidence="7">
    <location>
        <begin position="193"/>
        <end position="213"/>
    </location>
</feature>
<comment type="caution">
    <text evidence="8">The sequence shown here is derived from an EMBL/GenBank/DDBJ whole genome shotgun (WGS) entry which is preliminary data.</text>
</comment>
<feature type="transmembrane region" description="Helical" evidence="7">
    <location>
        <begin position="6"/>
        <end position="25"/>
    </location>
</feature>
<gene>
    <name evidence="8" type="ORF">JOD17_003207</name>
</gene>
<dbReference type="PANTHER" id="PTHR36838:SF3">
    <property type="entry name" value="TRANSPORTER AUXIN EFFLUX CARRIER EC FAMILY"/>
    <property type="match status" value="1"/>
</dbReference>
<evidence type="ECO:0000256" key="4">
    <source>
        <dbReference type="ARBA" id="ARBA00022692"/>
    </source>
</evidence>
<keyword evidence="2" id="KW-0813">Transport</keyword>
<name>A0ABS2PFT4_9BACL</name>
<keyword evidence="5 7" id="KW-1133">Transmembrane helix</keyword>
<evidence type="ECO:0000256" key="5">
    <source>
        <dbReference type="ARBA" id="ARBA00022989"/>
    </source>
</evidence>
<feature type="transmembrane region" description="Helical" evidence="7">
    <location>
        <begin position="129"/>
        <end position="150"/>
    </location>
</feature>
<proteinExistence type="predicted"/>
<comment type="subcellular location">
    <subcellularLocation>
        <location evidence="1">Membrane</location>
        <topology evidence="1">Multi-pass membrane protein</topology>
    </subcellularLocation>
</comment>
<evidence type="ECO:0000256" key="7">
    <source>
        <dbReference type="SAM" id="Phobius"/>
    </source>
</evidence>
<protein>
    <submittedName>
        <fullName evidence="8">Permease</fullName>
    </submittedName>
</protein>
<reference evidence="8 9" key="1">
    <citation type="submission" date="2021-01" db="EMBL/GenBank/DDBJ databases">
        <title>Genomic Encyclopedia of Type Strains, Phase IV (KMG-IV): sequencing the most valuable type-strain genomes for metagenomic binning, comparative biology and taxonomic classification.</title>
        <authorList>
            <person name="Goeker M."/>
        </authorList>
    </citation>
    <scope>NUCLEOTIDE SEQUENCE [LARGE SCALE GENOMIC DNA]</scope>
    <source>
        <strain evidence="8 9">DSM 25540</strain>
    </source>
</reference>
<evidence type="ECO:0000256" key="2">
    <source>
        <dbReference type="ARBA" id="ARBA00022448"/>
    </source>
</evidence>
<accession>A0ABS2PFT4</accession>
<evidence type="ECO:0000313" key="9">
    <source>
        <dbReference type="Proteomes" id="UP000741863"/>
    </source>
</evidence>
<organism evidence="8 9">
    <name type="scientific">Geomicrobium sediminis</name>
    <dbReference type="NCBI Taxonomy" id="1347788"/>
    <lineage>
        <taxon>Bacteria</taxon>
        <taxon>Bacillati</taxon>
        <taxon>Bacillota</taxon>
        <taxon>Bacilli</taxon>
        <taxon>Bacillales</taxon>
        <taxon>Geomicrobium</taxon>
    </lineage>
</organism>
<dbReference type="Pfam" id="PF03547">
    <property type="entry name" value="Mem_trans"/>
    <property type="match status" value="1"/>
</dbReference>
<evidence type="ECO:0000256" key="3">
    <source>
        <dbReference type="ARBA" id="ARBA00022475"/>
    </source>
</evidence>
<evidence type="ECO:0000313" key="8">
    <source>
        <dbReference type="EMBL" id="MBM7634107.1"/>
    </source>
</evidence>
<dbReference type="Proteomes" id="UP000741863">
    <property type="component" value="Unassembled WGS sequence"/>
</dbReference>
<evidence type="ECO:0000256" key="6">
    <source>
        <dbReference type="ARBA" id="ARBA00023136"/>
    </source>
</evidence>
<keyword evidence="3" id="KW-1003">Cell membrane</keyword>